<evidence type="ECO:0000313" key="1">
    <source>
        <dbReference type="EMBL" id="KAI0047425.1"/>
    </source>
</evidence>
<sequence length="304" mass="33774">TPVAIIDSGDRIIAVLVGRPTDEQEVKRPVEKRWMSSTERLAIKIEQARVKEGRVFRTGNRRRGDFAAESFGISYGGGQVVPGRLVQSDDLGAMCDEFREDEDLMRVAGLQSNSLASYFPKPYADAREAMDELFESRPDLTHNFTTSVYPTATINFGPCTVCLPHKDSLNYPGIACAITALGGFDPDKGGQLVFYDLGLMVRFPPGSTILLSSAALRHGNLPIQAGDHRYSFTQYFPGGLFRWVRHGLRPASSLSKSERADIDGEAEEGLQRQLDRLSQFDELEKDRQWLLEREAAWAKRASGA</sequence>
<dbReference type="EMBL" id="MU275905">
    <property type="protein sequence ID" value="KAI0047425.1"/>
    <property type="molecule type" value="Genomic_DNA"/>
</dbReference>
<evidence type="ECO:0000313" key="2">
    <source>
        <dbReference type="Proteomes" id="UP000814033"/>
    </source>
</evidence>
<reference evidence="1" key="1">
    <citation type="submission" date="2021-02" db="EMBL/GenBank/DDBJ databases">
        <authorList>
            <consortium name="DOE Joint Genome Institute"/>
            <person name="Ahrendt S."/>
            <person name="Looney B.P."/>
            <person name="Miyauchi S."/>
            <person name="Morin E."/>
            <person name="Drula E."/>
            <person name="Courty P.E."/>
            <person name="Chicoki N."/>
            <person name="Fauchery L."/>
            <person name="Kohler A."/>
            <person name="Kuo A."/>
            <person name="Labutti K."/>
            <person name="Pangilinan J."/>
            <person name="Lipzen A."/>
            <person name="Riley R."/>
            <person name="Andreopoulos W."/>
            <person name="He G."/>
            <person name="Johnson J."/>
            <person name="Barry K.W."/>
            <person name="Grigoriev I.V."/>
            <person name="Nagy L."/>
            <person name="Hibbett D."/>
            <person name="Henrissat B."/>
            <person name="Matheny P.B."/>
            <person name="Labbe J."/>
            <person name="Martin F."/>
        </authorList>
    </citation>
    <scope>NUCLEOTIDE SEQUENCE</scope>
    <source>
        <strain evidence="1">FP105234-sp</strain>
    </source>
</reference>
<protein>
    <submittedName>
        <fullName evidence="1">Uncharacterized protein</fullName>
    </submittedName>
</protein>
<feature type="non-terminal residue" evidence="1">
    <location>
        <position position="1"/>
    </location>
</feature>
<accession>A0ACB8RTW0</accession>
<keyword evidence="2" id="KW-1185">Reference proteome</keyword>
<dbReference type="Proteomes" id="UP000814033">
    <property type="component" value="Unassembled WGS sequence"/>
</dbReference>
<gene>
    <name evidence="1" type="ORF">FA95DRAFT_1492485</name>
</gene>
<organism evidence="1 2">
    <name type="scientific">Auriscalpium vulgare</name>
    <dbReference type="NCBI Taxonomy" id="40419"/>
    <lineage>
        <taxon>Eukaryota</taxon>
        <taxon>Fungi</taxon>
        <taxon>Dikarya</taxon>
        <taxon>Basidiomycota</taxon>
        <taxon>Agaricomycotina</taxon>
        <taxon>Agaricomycetes</taxon>
        <taxon>Russulales</taxon>
        <taxon>Auriscalpiaceae</taxon>
        <taxon>Auriscalpium</taxon>
    </lineage>
</organism>
<comment type="caution">
    <text evidence="1">The sequence shown here is derived from an EMBL/GenBank/DDBJ whole genome shotgun (WGS) entry which is preliminary data.</text>
</comment>
<reference evidence="1" key="2">
    <citation type="journal article" date="2022" name="New Phytol.">
        <title>Evolutionary transition to the ectomycorrhizal habit in the genomes of a hyperdiverse lineage of mushroom-forming fungi.</title>
        <authorList>
            <person name="Looney B."/>
            <person name="Miyauchi S."/>
            <person name="Morin E."/>
            <person name="Drula E."/>
            <person name="Courty P.E."/>
            <person name="Kohler A."/>
            <person name="Kuo A."/>
            <person name="LaButti K."/>
            <person name="Pangilinan J."/>
            <person name="Lipzen A."/>
            <person name="Riley R."/>
            <person name="Andreopoulos W."/>
            <person name="He G."/>
            <person name="Johnson J."/>
            <person name="Nolan M."/>
            <person name="Tritt A."/>
            <person name="Barry K.W."/>
            <person name="Grigoriev I.V."/>
            <person name="Nagy L.G."/>
            <person name="Hibbett D."/>
            <person name="Henrissat B."/>
            <person name="Matheny P.B."/>
            <person name="Labbe J."/>
            <person name="Martin F.M."/>
        </authorList>
    </citation>
    <scope>NUCLEOTIDE SEQUENCE</scope>
    <source>
        <strain evidence="1">FP105234-sp</strain>
    </source>
</reference>
<proteinExistence type="predicted"/>
<name>A0ACB8RTW0_9AGAM</name>